<dbReference type="AlphaFoldDB" id="A0A7K1V3V4"/>
<evidence type="ECO:0000313" key="2">
    <source>
        <dbReference type="Proteomes" id="UP000466794"/>
    </source>
</evidence>
<gene>
    <name evidence="1" type="ORF">GPX89_29135</name>
</gene>
<evidence type="ECO:0000313" key="1">
    <source>
        <dbReference type="EMBL" id="MVU81294.1"/>
    </source>
</evidence>
<dbReference type="EMBL" id="WRPP01000006">
    <property type="protein sequence ID" value="MVU81294.1"/>
    <property type="molecule type" value="Genomic_DNA"/>
</dbReference>
<keyword evidence="2" id="KW-1185">Reference proteome</keyword>
<proteinExistence type="predicted"/>
<sequence>MTVLLADRAVGHRFASVLPLGTFGDETIRLAEEGAYSYAVANIVMGVVFSGSQVRP</sequence>
<comment type="caution">
    <text evidence="1">The sequence shown here is derived from an EMBL/GenBank/DDBJ whole genome shotgun (WGS) entry which is preliminary data.</text>
</comment>
<name>A0A7K1V3V4_9NOCA</name>
<organism evidence="1 2">
    <name type="scientific">Nocardia terrae</name>
    <dbReference type="NCBI Taxonomy" id="2675851"/>
    <lineage>
        <taxon>Bacteria</taxon>
        <taxon>Bacillati</taxon>
        <taxon>Actinomycetota</taxon>
        <taxon>Actinomycetes</taxon>
        <taxon>Mycobacteriales</taxon>
        <taxon>Nocardiaceae</taxon>
        <taxon>Nocardia</taxon>
    </lineage>
</organism>
<protein>
    <submittedName>
        <fullName evidence="1">Uncharacterized protein</fullName>
    </submittedName>
</protein>
<dbReference type="RefSeq" id="WP_157390894.1">
    <property type="nucleotide sequence ID" value="NZ_WRPP01000006.1"/>
</dbReference>
<reference evidence="1 2" key="1">
    <citation type="submission" date="2019-12" db="EMBL/GenBank/DDBJ databases">
        <title>Nocardia sp. nov. ET3-3 isolated from soil.</title>
        <authorList>
            <person name="Kanchanasin P."/>
            <person name="Tanasupawat S."/>
            <person name="Yuki M."/>
            <person name="Kudo T."/>
        </authorList>
    </citation>
    <scope>NUCLEOTIDE SEQUENCE [LARGE SCALE GENOMIC DNA]</scope>
    <source>
        <strain evidence="1 2">ET3-3</strain>
    </source>
</reference>
<accession>A0A7K1V3V4</accession>
<dbReference type="Proteomes" id="UP000466794">
    <property type="component" value="Unassembled WGS sequence"/>
</dbReference>